<evidence type="ECO:0000259" key="4">
    <source>
        <dbReference type="SMART" id="SM00382"/>
    </source>
</evidence>
<dbReference type="Pfam" id="PF07724">
    <property type="entry name" value="AAA_2"/>
    <property type="match status" value="1"/>
</dbReference>
<comment type="caution">
    <text evidence="5">The sequence shown here is derived from an EMBL/GenBank/DDBJ whole genome shotgun (WGS) entry which is preliminary data.</text>
</comment>
<dbReference type="GO" id="GO:0005524">
    <property type="term" value="F:ATP binding"/>
    <property type="evidence" value="ECO:0007669"/>
    <property type="project" value="UniProtKB-KW"/>
</dbReference>
<evidence type="ECO:0000256" key="3">
    <source>
        <dbReference type="ARBA" id="ARBA00025613"/>
    </source>
</evidence>
<dbReference type="InterPro" id="IPR003959">
    <property type="entry name" value="ATPase_AAA_core"/>
</dbReference>
<proteinExistence type="predicted"/>
<dbReference type="CDD" id="cd00009">
    <property type="entry name" value="AAA"/>
    <property type="match status" value="1"/>
</dbReference>
<gene>
    <name evidence="5" type="ORF">H9901_05810</name>
</gene>
<dbReference type="InterPro" id="IPR027417">
    <property type="entry name" value="P-loop_NTPase"/>
</dbReference>
<evidence type="ECO:0000256" key="2">
    <source>
        <dbReference type="ARBA" id="ARBA00022840"/>
    </source>
</evidence>
<feature type="domain" description="AAA+ ATPase" evidence="4">
    <location>
        <begin position="46"/>
        <end position="188"/>
    </location>
</feature>
<reference evidence="5" key="2">
    <citation type="submission" date="2021-04" db="EMBL/GenBank/DDBJ databases">
        <authorList>
            <person name="Gilroy R."/>
        </authorList>
    </citation>
    <scope>NUCLEOTIDE SEQUENCE</scope>
    <source>
        <strain evidence="5">F6-6636</strain>
    </source>
</reference>
<dbReference type="PANTHER" id="PTHR11638">
    <property type="entry name" value="ATP-DEPENDENT CLP PROTEASE"/>
    <property type="match status" value="1"/>
</dbReference>
<dbReference type="Pfam" id="PF00004">
    <property type="entry name" value="AAA"/>
    <property type="match status" value="1"/>
</dbReference>
<protein>
    <submittedName>
        <fullName evidence="5">AAA family ATPase</fullName>
    </submittedName>
</protein>
<dbReference type="PRINTS" id="PR00300">
    <property type="entry name" value="CLPPROTEASEA"/>
</dbReference>
<evidence type="ECO:0000256" key="1">
    <source>
        <dbReference type="ARBA" id="ARBA00022741"/>
    </source>
</evidence>
<dbReference type="PANTHER" id="PTHR11638:SF18">
    <property type="entry name" value="HEAT SHOCK PROTEIN 104"/>
    <property type="match status" value="1"/>
</dbReference>
<dbReference type="SUPFAM" id="SSF52540">
    <property type="entry name" value="P-loop containing nucleoside triphosphate hydrolases"/>
    <property type="match status" value="2"/>
</dbReference>
<dbReference type="GO" id="GO:0016887">
    <property type="term" value="F:ATP hydrolysis activity"/>
    <property type="evidence" value="ECO:0007669"/>
    <property type="project" value="InterPro"/>
</dbReference>
<dbReference type="GO" id="GO:0034605">
    <property type="term" value="P:cellular response to heat"/>
    <property type="evidence" value="ECO:0007669"/>
    <property type="project" value="TreeGrafter"/>
</dbReference>
<dbReference type="Gene3D" id="3.40.50.300">
    <property type="entry name" value="P-loop containing nucleotide triphosphate hydrolases"/>
    <property type="match status" value="2"/>
</dbReference>
<evidence type="ECO:0000313" key="5">
    <source>
        <dbReference type="EMBL" id="MBU3852195.1"/>
    </source>
</evidence>
<accession>A0A948X3U1</accession>
<dbReference type="GO" id="GO:0005737">
    <property type="term" value="C:cytoplasm"/>
    <property type="evidence" value="ECO:0007669"/>
    <property type="project" value="TreeGrafter"/>
</dbReference>
<keyword evidence="1" id="KW-0547">Nucleotide-binding</keyword>
<dbReference type="EMBL" id="JAHLFS010000068">
    <property type="protein sequence ID" value="MBU3852195.1"/>
    <property type="molecule type" value="Genomic_DNA"/>
</dbReference>
<dbReference type="InterPro" id="IPR050130">
    <property type="entry name" value="ClpA_ClpB"/>
</dbReference>
<dbReference type="SMART" id="SM00382">
    <property type="entry name" value="AAA"/>
    <property type="match status" value="2"/>
</dbReference>
<dbReference type="AlphaFoldDB" id="A0A948X3U1"/>
<reference evidence="5" key="1">
    <citation type="journal article" date="2021" name="PeerJ">
        <title>Extensive microbial diversity within the chicken gut microbiome revealed by metagenomics and culture.</title>
        <authorList>
            <person name="Gilroy R."/>
            <person name="Ravi A."/>
            <person name="Getino M."/>
            <person name="Pursley I."/>
            <person name="Horton D.L."/>
            <person name="Alikhan N.F."/>
            <person name="Baker D."/>
            <person name="Gharbi K."/>
            <person name="Hall N."/>
            <person name="Watson M."/>
            <person name="Adriaenssens E.M."/>
            <person name="Foster-Nyarko E."/>
            <person name="Jarju S."/>
            <person name="Secka A."/>
            <person name="Antonio M."/>
            <person name="Oren A."/>
            <person name="Chaudhuri R.R."/>
            <person name="La Ragione R."/>
            <person name="Hildebrand F."/>
            <person name="Pallen M.J."/>
        </authorList>
    </citation>
    <scope>NUCLEOTIDE SEQUENCE</scope>
    <source>
        <strain evidence="5">F6-6636</strain>
    </source>
</reference>
<comment type="function">
    <text evidence="3">Part of a stress-induced multi-chaperone system, it is involved in the recovery of the cell from heat-induced damage, in cooperation with DnaK, DnaJ and GrpE. Acts before DnaK, in the processing of protein aggregates. Protein binding stimulates the ATPase activity; ATP hydrolysis unfolds the denatured protein aggregates, which probably helps expose new hydrophobic binding sites on the surface of ClpB-bound aggregates, contributing to the solubilization and refolding of denatured protein aggregates by DnaK.</text>
</comment>
<evidence type="ECO:0000313" key="6">
    <source>
        <dbReference type="Proteomes" id="UP000777303"/>
    </source>
</evidence>
<name>A0A948X3U1_9LACO</name>
<dbReference type="Proteomes" id="UP000777303">
    <property type="component" value="Unassembled WGS sequence"/>
</dbReference>
<feature type="domain" description="AAA+ ATPase" evidence="4">
    <location>
        <begin position="328"/>
        <end position="498"/>
    </location>
</feature>
<dbReference type="InterPro" id="IPR001270">
    <property type="entry name" value="ClpA/B"/>
</dbReference>
<sequence length="595" mass="67168">MTTVKFDAYHYPMLAKYCQQFVAPDRPITGRDREVQKVLGNLLRPEVSNIILLGEPGVGKTAIIKELSRVDTKRTYVNVDLVAMASNEGNTDAALSMANRMKKMMEDEVPRYQENSGHELVLFMDEFHLIAKISPMALQALKPLLAESGARHVHIIAATTNEEYDKYLRHDKALYERLQQLHVPELSTANVMNILRNMAKKYVDDASDIDANSKYDIHLAQKHIDDGMLHEIIDLTNRYEPDEVQPRKSILILDALIGRARQSHQPINLKMLQQVIMDTVGVNTAWEVDIDGVRNYLNQRVLNQKQAVEMVVNRLYTSVTDMNDHNRPQASMLFVGPTGVGKTELAKSLAHVLFNDDNRILRFDMAEYADLANIDLLRDRLAAGVAEHPNAIVLIEDVGKACYAAVQILAQILDDARLSDSHSHQQVSFKNTYIIMTANMEQTTDPWLEQQDVADSNYLANYDKYIRSRLTDPQISTLHFPRELINRLDTIVPFTSLSVATLSQIADKKIAKLVQMAKLAHHVDLKVAAEVVPFLIKQTSKNANSEDDGLAIKRRIDGEITTRVARMLFEHPSCHTLSVVINGENNNQHIDVIAD</sequence>
<dbReference type="InterPro" id="IPR003593">
    <property type="entry name" value="AAA+_ATPase"/>
</dbReference>
<keyword evidence="2" id="KW-0067">ATP-binding</keyword>
<organism evidence="5 6">
    <name type="scientific">Candidatus Paralactobacillus gallistercoris</name>
    <dbReference type="NCBI Taxonomy" id="2838724"/>
    <lineage>
        <taxon>Bacteria</taxon>
        <taxon>Bacillati</taxon>
        <taxon>Bacillota</taxon>
        <taxon>Bacilli</taxon>
        <taxon>Lactobacillales</taxon>
        <taxon>Lactobacillaceae</taxon>
        <taxon>Lactobacillus</taxon>
    </lineage>
</organism>